<evidence type="ECO:0000256" key="1">
    <source>
        <dbReference type="ARBA" id="ARBA00009884"/>
    </source>
</evidence>
<evidence type="ECO:0000313" key="3">
    <source>
        <dbReference type="EMBL" id="PWN25926.1"/>
    </source>
</evidence>
<evidence type="ECO:0000313" key="4">
    <source>
        <dbReference type="Proteomes" id="UP000245884"/>
    </source>
</evidence>
<dbReference type="InterPro" id="IPR043154">
    <property type="entry name" value="Sec-1-like_dom1"/>
</dbReference>
<dbReference type="InterPro" id="IPR043155">
    <property type="entry name" value="VPS33_dom3b"/>
</dbReference>
<organism evidence="3 4">
    <name type="scientific">Jaminaea rosea</name>
    <dbReference type="NCBI Taxonomy" id="1569628"/>
    <lineage>
        <taxon>Eukaryota</taxon>
        <taxon>Fungi</taxon>
        <taxon>Dikarya</taxon>
        <taxon>Basidiomycota</taxon>
        <taxon>Ustilaginomycotina</taxon>
        <taxon>Exobasidiomycetes</taxon>
        <taxon>Microstromatales</taxon>
        <taxon>Microstromatales incertae sedis</taxon>
        <taxon>Jaminaea</taxon>
    </lineage>
</organism>
<proteinExistence type="inferred from homology"/>
<feature type="region of interest" description="Disordered" evidence="2">
    <location>
        <begin position="642"/>
        <end position="697"/>
    </location>
</feature>
<accession>A0A316UKY0</accession>
<dbReference type="Pfam" id="PF00995">
    <property type="entry name" value="Sec1"/>
    <property type="match status" value="1"/>
</dbReference>
<comment type="similarity">
    <text evidence="1">Belongs to the STXBP/unc-18/SEC1 family.</text>
</comment>
<reference evidence="3 4" key="1">
    <citation type="journal article" date="2018" name="Mol. Biol. Evol.">
        <title>Broad Genomic Sampling Reveals a Smut Pathogenic Ancestry of the Fungal Clade Ustilaginomycotina.</title>
        <authorList>
            <person name="Kijpornyongpan T."/>
            <person name="Mondo S.J."/>
            <person name="Barry K."/>
            <person name="Sandor L."/>
            <person name="Lee J."/>
            <person name="Lipzen A."/>
            <person name="Pangilinan J."/>
            <person name="LaButti K."/>
            <person name="Hainaut M."/>
            <person name="Henrissat B."/>
            <person name="Grigoriev I.V."/>
            <person name="Spatafora J.W."/>
            <person name="Aime M.C."/>
        </authorList>
    </citation>
    <scope>NUCLEOTIDE SEQUENCE [LARGE SCALE GENOMIC DNA]</scope>
    <source>
        <strain evidence="3 4">MCA 5214</strain>
    </source>
</reference>
<gene>
    <name evidence="3" type="ORF">BDZ90DRAFT_261710</name>
</gene>
<dbReference type="InterPro" id="IPR001619">
    <property type="entry name" value="Sec1-like"/>
</dbReference>
<sequence>MTSSTTTAPPSGHASGAASPVPPPAEEAPTSTGPTNLSISALASLSSRLFLSLLSSIPSSKTLILDPSLAGPLGLVVDTASLKSVGVERMFWMQEGASPRDAEDEARQEERVNVNAPTKAVVYVCRAEERWMRVIKSHINFDLYNAKSSSSGLAHDYHALLTPHRTELSLLSLSPNHLPHITLHDFGLELVPLDGDLLSLEEPSLAGWRPLYLEGDQTVLHRASMALMTCQMVWGCFPRISGKGDLSRRLADLLVRQRREHLVGDPGNPSLNGVSGLIDGLVIVERSTDLVTPLCNQLTYAGLVDDVIGIKSGHVEFDVAAAAGASGPSNTASSSSSPLVSPSSSSKGKPSTQAKKHRLSSSNDPLYSHIRDLNFSIVGSRLHGYAVRLSTSYEDRHSAKTVSEMRAFVGRLGGLQSEHGSLRLHTALTERLVRETNSETFNRCLEVQQNLVAGLEMGAQWDQIEQMVEQGLVGVETVLRLACLYCRVGGQLKAKQLEGFKRLVCQAYGYEQLVTMLRLEKLGMLYATAGPASSAATSAAASSSSSSSYFERVRQPLRLINDDVSESEPQDVAYVYSGYAPLSVRLVQAVGQKEALVGARAAGATTGATGGTKQKPRAHPLVGWRGFEDVLEAIPGETFDFAQQANPSSSNAGHHSADEDVTAPLDSANGTTSANGSRRPSASDSSPWSSADPDRPRTTMVFFIGGCTQAEVSALRFMGSQSRNRRWLVATTGMITGEEMMREVMPGKARVA</sequence>
<protein>
    <submittedName>
        <fullName evidence="3">Sec1-like protein</fullName>
    </submittedName>
</protein>
<feature type="compositionally biased region" description="Polar residues" evidence="2">
    <location>
        <begin position="642"/>
        <end position="653"/>
    </location>
</feature>
<dbReference type="OrthoDB" id="10262287at2759"/>
<dbReference type="PANTHER" id="PTHR11679">
    <property type="entry name" value="VESICLE PROTEIN SORTING-ASSOCIATED"/>
    <property type="match status" value="1"/>
</dbReference>
<dbReference type="Gene3D" id="3.40.50.1910">
    <property type="match status" value="2"/>
</dbReference>
<dbReference type="Gene3D" id="1.25.40.850">
    <property type="match status" value="1"/>
</dbReference>
<dbReference type="GO" id="GO:0016192">
    <property type="term" value="P:vesicle-mediated transport"/>
    <property type="evidence" value="ECO:0007669"/>
    <property type="project" value="InterPro"/>
</dbReference>
<feature type="region of interest" description="Disordered" evidence="2">
    <location>
        <begin position="326"/>
        <end position="363"/>
    </location>
</feature>
<dbReference type="SUPFAM" id="SSF56815">
    <property type="entry name" value="Sec1/munc18-like (SM) proteins"/>
    <property type="match status" value="1"/>
</dbReference>
<dbReference type="InterPro" id="IPR043127">
    <property type="entry name" value="Sec-1-like_dom3a"/>
</dbReference>
<dbReference type="Proteomes" id="UP000245884">
    <property type="component" value="Unassembled WGS sequence"/>
</dbReference>
<feature type="compositionally biased region" description="Low complexity" evidence="2">
    <location>
        <begin position="677"/>
        <end position="691"/>
    </location>
</feature>
<name>A0A316UKY0_9BASI</name>
<evidence type="ECO:0000256" key="2">
    <source>
        <dbReference type="SAM" id="MobiDB-lite"/>
    </source>
</evidence>
<dbReference type="GeneID" id="37030227"/>
<dbReference type="STRING" id="1569628.A0A316UKY0"/>
<dbReference type="InterPro" id="IPR036045">
    <property type="entry name" value="Sec1-like_sf"/>
</dbReference>
<dbReference type="Gene3D" id="3.40.50.2060">
    <property type="match status" value="1"/>
</dbReference>
<dbReference type="AlphaFoldDB" id="A0A316UKY0"/>
<feature type="compositionally biased region" description="Low complexity" evidence="2">
    <location>
        <begin position="326"/>
        <end position="351"/>
    </location>
</feature>
<feature type="region of interest" description="Disordered" evidence="2">
    <location>
        <begin position="1"/>
        <end position="34"/>
    </location>
</feature>
<dbReference type="RefSeq" id="XP_025360538.1">
    <property type="nucleotide sequence ID" value="XM_025508404.1"/>
</dbReference>
<keyword evidence="4" id="KW-1185">Reference proteome</keyword>
<dbReference type="InterPro" id="IPR027482">
    <property type="entry name" value="Sec1-like_dom2"/>
</dbReference>
<feature type="compositionally biased region" description="Low complexity" evidence="2">
    <location>
        <begin position="7"/>
        <end position="19"/>
    </location>
</feature>
<dbReference type="Gene3D" id="3.90.830.10">
    <property type="entry name" value="Syntaxin Binding Protein 1, Chain A, domain 2"/>
    <property type="match status" value="1"/>
</dbReference>
<dbReference type="EMBL" id="KZ819673">
    <property type="protein sequence ID" value="PWN25926.1"/>
    <property type="molecule type" value="Genomic_DNA"/>
</dbReference>